<gene>
    <name evidence="2" type="ORF">PHPALM_4601</name>
</gene>
<name>A0A2P4YJF7_9STRA</name>
<evidence type="ECO:0000313" key="3">
    <source>
        <dbReference type="Proteomes" id="UP000237271"/>
    </source>
</evidence>
<dbReference type="PANTHER" id="PTHR31827:SF1">
    <property type="entry name" value="EMB|CAB89363.1"/>
    <property type="match status" value="1"/>
</dbReference>
<feature type="region of interest" description="Disordered" evidence="1">
    <location>
        <begin position="145"/>
        <end position="165"/>
    </location>
</feature>
<dbReference type="AlphaFoldDB" id="A0A2P4YJF7"/>
<feature type="region of interest" description="Disordered" evidence="1">
    <location>
        <begin position="79"/>
        <end position="102"/>
    </location>
</feature>
<feature type="compositionally biased region" description="Basic residues" evidence="1">
    <location>
        <begin position="90"/>
        <end position="100"/>
    </location>
</feature>
<dbReference type="EMBL" id="NCKW01002242">
    <property type="protein sequence ID" value="POM77940.1"/>
    <property type="molecule type" value="Genomic_DNA"/>
</dbReference>
<evidence type="ECO:0000256" key="1">
    <source>
        <dbReference type="SAM" id="MobiDB-lite"/>
    </source>
</evidence>
<organism evidence="2 3">
    <name type="scientific">Phytophthora palmivora</name>
    <dbReference type="NCBI Taxonomy" id="4796"/>
    <lineage>
        <taxon>Eukaryota</taxon>
        <taxon>Sar</taxon>
        <taxon>Stramenopiles</taxon>
        <taxon>Oomycota</taxon>
        <taxon>Peronosporomycetes</taxon>
        <taxon>Peronosporales</taxon>
        <taxon>Peronosporaceae</taxon>
        <taxon>Phytophthora</taxon>
    </lineage>
</organism>
<evidence type="ECO:0008006" key="4">
    <source>
        <dbReference type="Google" id="ProtNLM"/>
    </source>
</evidence>
<dbReference type="PANTHER" id="PTHR31827">
    <property type="entry name" value="EMB|CAB89363.1"/>
    <property type="match status" value="1"/>
</dbReference>
<sequence>MVKGNAKKKGATRLRLNVTFAQRMEVKTNAELKDARTLRTQMVYAKSTMAENLARTAKPSVVPRNRTKEGPSQLYQLTTSSDKTTSTTKNRPKLQTRTKLVKTSTSDAWRTSDLPNLFRSASSQRAEDSAINVKQEPVDYASLTVPDGKPSVTKRRKTTNSRGGKANTGNTVCKVVCCKESVASEGFCQTHSKRKRCQHEGCNNLAPKNALSDLCYRHGGRMKCQIKDCMKNAHYWELCSKHGGRPTCRNEGCDRAVYTRGLCSKHYREIQDPKASDTGRTRVKKEADRG</sequence>
<evidence type="ECO:0000313" key="2">
    <source>
        <dbReference type="EMBL" id="POM77940.1"/>
    </source>
</evidence>
<protein>
    <recommendedName>
        <fullName evidence="4">WRKY transcription factor 19</fullName>
    </recommendedName>
</protein>
<reference evidence="2 3" key="1">
    <citation type="journal article" date="2017" name="Genome Biol. Evol.">
        <title>Phytophthora megakarya and P. palmivora, closely related causal agents of cacao black pod rot, underwent increases in genome sizes and gene numbers by different mechanisms.</title>
        <authorList>
            <person name="Ali S.S."/>
            <person name="Shao J."/>
            <person name="Lary D.J."/>
            <person name="Kronmiller B."/>
            <person name="Shen D."/>
            <person name="Strem M.D."/>
            <person name="Amoako-Attah I."/>
            <person name="Akrofi A.Y."/>
            <person name="Begoude B.A."/>
            <person name="Ten Hoopen G.M."/>
            <person name="Coulibaly K."/>
            <person name="Kebe B.I."/>
            <person name="Melnick R.L."/>
            <person name="Guiltinan M.J."/>
            <person name="Tyler B.M."/>
            <person name="Meinhardt L.W."/>
            <person name="Bailey B.A."/>
        </authorList>
    </citation>
    <scope>NUCLEOTIDE SEQUENCE [LARGE SCALE GENOMIC DNA]</scope>
    <source>
        <strain evidence="3">sbr112.9</strain>
    </source>
</reference>
<keyword evidence="3" id="KW-1185">Reference proteome</keyword>
<accession>A0A2P4YJF7</accession>
<proteinExistence type="predicted"/>
<feature type="compositionally biased region" description="Low complexity" evidence="1">
    <location>
        <begin position="79"/>
        <end position="89"/>
    </location>
</feature>
<comment type="caution">
    <text evidence="2">The sequence shown here is derived from an EMBL/GenBank/DDBJ whole genome shotgun (WGS) entry which is preliminary data.</text>
</comment>
<dbReference type="OrthoDB" id="97588at2759"/>
<dbReference type="Proteomes" id="UP000237271">
    <property type="component" value="Unassembled WGS sequence"/>
</dbReference>